<protein>
    <submittedName>
        <fullName evidence="6">DoxX-like family protein</fullName>
    </submittedName>
</protein>
<sequence>MARKYTYLISTALLSALYLMSATFYLTQGDTVRQLLGQLSFPGYLVPLLIVAKLLGVAAILSRVSVALSDLAYSGMFFHLLLALSAHLNTSDYQGSVPALVGLVVLIASFLTQNAARARPSPHAPSHAASQAAKA</sequence>
<feature type="transmembrane region" description="Helical" evidence="5">
    <location>
        <begin position="93"/>
        <end position="111"/>
    </location>
</feature>
<reference evidence="6 7" key="1">
    <citation type="submission" date="2016-08" db="EMBL/GenBank/DDBJ databases">
        <authorList>
            <person name="Seilhamer J.J."/>
        </authorList>
    </citation>
    <scope>NUCLEOTIDE SEQUENCE [LARGE SCALE GENOMIC DNA]</scope>
    <source>
        <strain evidence="6 7">HBR26</strain>
    </source>
</reference>
<keyword evidence="4 5" id="KW-0472">Membrane</keyword>
<dbReference type="RefSeq" id="WP_092748688.1">
    <property type="nucleotide sequence ID" value="NZ_FMAJ01000002.1"/>
</dbReference>
<keyword evidence="3 5" id="KW-1133">Transmembrane helix</keyword>
<feature type="transmembrane region" description="Helical" evidence="5">
    <location>
        <begin position="68"/>
        <end position="87"/>
    </location>
</feature>
<gene>
    <name evidence="6" type="ORF">GA0061105_102312</name>
</gene>
<feature type="transmembrane region" description="Helical" evidence="5">
    <location>
        <begin position="7"/>
        <end position="27"/>
    </location>
</feature>
<dbReference type="Pfam" id="PF13564">
    <property type="entry name" value="DoxX_2"/>
    <property type="match status" value="1"/>
</dbReference>
<comment type="subcellular location">
    <subcellularLocation>
        <location evidence="1">Membrane</location>
        <topology evidence="1">Multi-pass membrane protein</topology>
    </subcellularLocation>
</comment>
<evidence type="ECO:0000256" key="1">
    <source>
        <dbReference type="ARBA" id="ARBA00004141"/>
    </source>
</evidence>
<organism evidence="6 7">
    <name type="scientific">Rhizobium aethiopicum</name>
    <dbReference type="NCBI Taxonomy" id="1138170"/>
    <lineage>
        <taxon>Bacteria</taxon>
        <taxon>Pseudomonadati</taxon>
        <taxon>Pseudomonadota</taxon>
        <taxon>Alphaproteobacteria</taxon>
        <taxon>Hyphomicrobiales</taxon>
        <taxon>Rhizobiaceae</taxon>
        <taxon>Rhizobium/Agrobacterium group</taxon>
        <taxon>Rhizobium</taxon>
    </lineage>
</organism>
<evidence type="ECO:0000256" key="2">
    <source>
        <dbReference type="ARBA" id="ARBA00022692"/>
    </source>
</evidence>
<evidence type="ECO:0000256" key="3">
    <source>
        <dbReference type="ARBA" id="ARBA00022989"/>
    </source>
</evidence>
<dbReference type="STRING" id="1138170.GA0061105_102312"/>
<feature type="transmembrane region" description="Helical" evidence="5">
    <location>
        <begin position="39"/>
        <end position="61"/>
    </location>
</feature>
<name>A0A1C3XYI0_9HYPH</name>
<keyword evidence="2 5" id="KW-0812">Transmembrane</keyword>
<dbReference type="AlphaFoldDB" id="A0A1C3XYI0"/>
<proteinExistence type="predicted"/>
<accession>A0A1C3XYI0</accession>
<dbReference type="EMBL" id="FMAJ01000002">
    <property type="protein sequence ID" value="SCB57322.1"/>
    <property type="molecule type" value="Genomic_DNA"/>
</dbReference>
<dbReference type="InterPro" id="IPR032808">
    <property type="entry name" value="DoxX"/>
</dbReference>
<dbReference type="Proteomes" id="UP000198723">
    <property type="component" value="Unassembled WGS sequence"/>
</dbReference>
<evidence type="ECO:0000256" key="5">
    <source>
        <dbReference type="SAM" id="Phobius"/>
    </source>
</evidence>
<evidence type="ECO:0000313" key="7">
    <source>
        <dbReference type="Proteomes" id="UP000198723"/>
    </source>
</evidence>
<evidence type="ECO:0000256" key="4">
    <source>
        <dbReference type="ARBA" id="ARBA00023136"/>
    </source>
</evidence>
<evidence type="ECO:0000313" key="6">
    <source>
        <dbReference type="EMBL" id="SCB57322.1"/>
    </source>
</evidence>
<dbReference type="GO" id="GO:0016020">
    <property type="term" value="C:membrane"/>
    <property type="evidence" value="ECO:0007669"/>
    <property type="project" value="UniProtKB-SubCell"/>
</dbReference>